<organism evidence="3 4">
    <name type="scientific">Paracidovorax citrulli</name>
    <name type="common">Acidovorax citrulli</name>
    <dbReference type="NCBI Taxonomy" id="80869"/>
    <lineage>
        <taxon>Bacteria</taxon>
        <taxon>Pseudomonadati</taxon>
        <taxon>Pseudomonadota</taxon>
        <taxon>Betaproteobacteria</taxon>
        <taxon>Burkholderiales</taxon>
        <taxon>Comamonadaceae</taxon>
        <taxon>Paracidovorax</taxon>
    </lineage>
</organism>
<dbReference type="Pfam" id="PF07916">
    <property type="entry name" value="TraG_N"/>
    <property type="match status" value="1"/>
</dbReference>
<evidence type="ECO:0000313" key="4">
    <source>
        <dbReference type="Proteomes" id="UP001242732"/>
    </source>
</evidence>
<feature type="transmembrane region" description="Helical" evidence="1">
    <location>
        <begin position="13"/>
        <end position="41"/>
    </location>
</feature>
<evidence type="ECO:0000313" key="3">
    <source>
        <dbReference type="EMBL" id="WIY51212.1"/>
    </source>
</evidence>
<name>A0ABY9AWR0_PARCI</name>
<gene>
    <name evidence="3" type="ORF">QRO08_11820</name>
</gene>
<reference evidence="3 4" key="1">
    <citation type="submission" date="2023-06" db="EMBL/GenBank/DDBJ databases">
        <authorList>
            <person name="Ham H."/>
            <person name="Park D.S."/>
        </authorList>
    </citation>
    <scope>NUCLEOTIDE SEQUENCE [LARGE SCALE GENOMIC DNA]</scope>
    <source>
        <strain evidence="3 4">KACC 17005</strain>
    </source>
</reference>
<dbReference type="RefSeq" id="WP_011795840.1">
    <property type="nucleotide sequence ID" value="NZ_CP023687.1"/>
</dbReference>
<keyword evidence="1" id="KW-0472">Membrane</keyword>
<feature type="transmembrane region" description="Helical" evidence="1">
    <location>
        <begin position="425"/>
        <end position="446"/>
    </location>
</feature>
<sequence>MQLDSYLELFTTMYGWAFANIMGEIITGTGLAALPFALIVFNAWREAKEQGQGFLGVLGLLESVQTRLYTALFVMTVCFATTPITSLHNVNLSYTPTRSLDNSEPQPVSLKSGTRSSYDVAMADAVSGAFSKAGNLSYVPAWWYAVMGISSGINSAFRAGLSSSSRDIRVIEDMARMATIEDPGLLHDLQRFYSECFIPARSQYLAMDKATISTAGKAILAEGSSYGPTDVDWVGSQFFRTEKGFYSTIRSYNPVPGWPIDFARDTDYIQTPAPEGTPEAGYQNPDWGRPTCKEWWESGTMGLREKLITNTSAWRGLSQKVQNTLSFKSADEAKDSVARLGFEKANPVFVSPERIMGDEYGVGTNTWRTVTGAISTWGVANKALDASLAMVPLLNALPMVQALVLMALYMFLPMIVFLSGYDLKVAFYGTLAIFTVKFWSVLWFVARWIDAHLIDAMYPGFSGSAMMQEITQSFSSGQPQIYKRMLLNTLLMIMFIGLPLFWSALLGWIGFHMGDQFMLSRGNDMALGAGAGSKSIVSRRR</sequence>
<protein>
    <submittedName>
        <fullName evidence="3">Conjugal transfer protein TraG N-terminal domain-containing protein</fullName>
    </submittedName>
</protein>
<keyword evidence="4" id="KW-1185">Reference proteome</keyword>
<keyword evidence="1" id="KW-1133">Transmembrane helix</keyword>
<dbReference type="EMBL" id="CP127363">
    <property type="protein sequence ID" value="WIY51212.1"/>
    <property type="molecule type" value="Genomic_DNA"/>
</dbReference>
<feature type="transmembrane region" description="Helical" evidence="1">
    <location>
        <begin position="68"/>
        <end position="87"/>
    </location>
</feature>
<evidence type="ECO:0000259" key="2">
    <source>
        <dbReference type="Pfam" id="PF07916"/>
    </source>
</evidence>
<dbReference type="InterPro" id="IPR012931">
    <property type="entry name" value="TraG_N_Proteobacteria"/>
</dbReference>
<accession>A0ABY9AWR0</accession>
<dbReference type="Proteomes" id="UP001242732">
    <property type="component" value="Chromosome"/>
</dbReference>
<feature type="domain" description="TraG N-terminal Proteobacteria" evidence="2">
    <location>
        <begin position="8"/>
        <end position="518"/>
    </location>
</feature>
<proteinExistence type="predicted"/>
<feature type="transmembrane region" description="Helical" evidence="1">
    <location>
        <begin position="400"/>
        <end position="419"/>
    </location>
</feature>
<keyword evidence="1" id="KW-0812">Transmembrane</keyword>
<evidence type="ECO:0000256" key="1">
    <source>
        <dbReference type="SAM" id="Phobius"/>
    </source>
</evidence>
<feature type="transmembrane region" description="Helical" evidence="1">
    <location>
        <begin position="490"/>
        <end position="511"/>
    </location>
</feature>